<keyword evidence="3" id="KW-0862">Zinc</keyword>
<name>A0A151X7Y5_9HYME</name>
<sequence length="269" mass="31565">MVSSCCICSKENVPLEPHRSFHRIPANEEMRNKWLRIIGRNLSYKGARVCSDHFTENDYHDMNPYTKIKRLKNTAVPSVILQKKKDIKETLLSYQNIDVNLYNNSGIMFQDENDIILHNSENHETNASNCNIDIKESENTNNELELTQDTSEDLIIFLNSEQEMNVTCINQENTDAYFESDINDINREREFPSPNLGNFETNEKILKSSKHTTEHFTKTDFSSEEKWAAFLKCIAYNKRANRLMRQRNKCLQKKILVFQDMLQDLLRKV</sequence>
<keyword evidence="1" id="KW-0479">Metal-binding</keyword>
<dbReference type="PANTHER" id="PTHR46927">
    <property type="entry name" value="AGAP005574-PA"/>
    <property type="match status" value="1"/>
</dbReference>
<dbReference type="STRING" id="64791.A0A151X7Y5"/>
<feature type="domain" description="THAP-type" evidence="6">
    <location>
        <begin position="1"/>
        <end position="80"/>
    </location>
</feature>
<dbReference type="InterPro" id="IPR006612">
    <property type="entry name" value="THAP_Znf"/>
</dbReference>
<dbReference type="GO" id="GO:0008270">
    <property type="term" value="F:zinc ion binding"/>
    <property type="evidence" value="ECO:0007669"/>
    <property type="project" value="UniProtKB-KW"/>
</dbReference>
<evidence type="ECO:0000259" key="6">
    <source>
        <dbReference type="PROSITE" id="PS50950"/>
    </source>
</evidence>
<dbReference type="SMART" id="SM00692">
    <property type="entry name" value="DM3"/>
    <property type="match status" value="1"/>
</dbReference>
<gene>
    <name evidence="7" type="ORF">ALC60_04559</name>
</gene>
<dbReference type="Proteomes" id="UP000075809">
    <property type="component" value="Unassembled WGS sequence"/>
</dbReference>
<keyword evidence="8" id="KW-1185">Reference proteome</keyword>
<keyword evidence="2 5" id="KW-0863">Zinc-finger</keyword>
<dbReference type="EMBL" id="KQ982431">
    <property type="protein sequence ID" value="KYQ56482.1"/>
    <property type="molecule type" value="Genomic_DNA"/>
</dbReference>
<accession>A0A151X7Y5</accession>
<evidence type="ECO:0000256" key="2">
    <source>
        <dbReference type="ARBA" id="ARBA00022771"/>
    </source>
</evidence>
<dbReference type="SMART" id="SM00980">
    <property type="entry name" value="THAP"/>
    <property type="match status" value="1"/>
</dbReference>
<dbReference type="SUPFAM" id="SSF57716">
    <property type="entry name" value="Glucocorticoid receptor-like (DNA-binding domain)"/>
    <property type="match status" value="1"/>
</dbReference>
<evidence type="ECO:0000313" key="8">
    <source>
        <dbReference type="Proteomes" id="UP000075809"/>
    </source>
</evidence>
<evidence type="ECO:0000256" key="3">
    <source>
        <dbReference type="ARBA" id="ARBA00022833"/>
    </source>
</evidence>
<evidence type="ECO:0000256" key="1">
    <source>
        <dbReference type="ARBA" id="ARBA00022723"/>
    </source>
</evidence>
<dbReference type="Pfam" id="PF05485">
    <property type="entry name" value="THAP"/>
    <property type="match status" value="1"/>
</dbReference>
<evidence type="ECO:0000256" key="4">
    <source>
        <dbReference type="ARBA" id="ARBA00023125"/>
    </source>
</evidence>
<evidence type="ECO:0000256" key="5">
    <source>
        <dbReference type="PROSITE-ProRule" id="PRU00309"/>
    </source>
</evidence>
<dbReference type="AlphaFoldDB" id="A0A151X7Y5"/>
<reference evidence="7 8" key="1">
    <citation type="submission" date="2015-09" db="EMBL/GenBank/DDBJ databases">
        <title>Trachymyrmex zeteki WGS genome.</title>
        <authorList>
            <person name="Nygaard S."/>
            <person name="Hu H."/>
            <person name="Boomsma J."/>
            <person name="Zhang G."/>
        </authorList>
    </citation>
    <scope>NUCLEOTIDE SEQUENCE [LARGE SCALE GENOMIC DNA]</scope>
    <source>
        <strain evidence="7">Tzet28-1</strain>
        <tissue evidence="7">Whole body</tissue>
    </source>
</reference>
<dbReference type="PANTHER" id="PTHR46927:SF3">
    <property type="entry name" value="THAP-TYPE DOMAIN-CONTAINING PROTEIN"/>
    <property type="match status" value="1"/>
</dbReference>
<organism evidence="7 8">
    <name type="scientific">Mycetomoellerius zeteki</name>
    <dbReference type="NCBI Taxonomy" id="64791"/>
    <lineage>
        <taxon>Eukaryota</taxon>
        <taxon>Metazoa</taxon>
        <taxon>Ecdysozoa</taxon>
        <taxon>Arthropoda</taxon>
        <taxon>Hexapoda</taxon>
        <taxon>Insecta</taxon>
        <taxon>Pterygota</taxon>
        <taxon>Neoptera</taxon>
        <taxon>Endopterygota</taxon>
        <taxon>Hymenoptera</taxon>
        <taxon>Apocrita</taxon>
        <taxon>Aculeata</taxon>
        <taxon>Formicoidea</taxon>
        <taxon>Formicidae</taxon>
        <taxon>Myrmicinae</taxon>
        <taxon>Mycetomoellerius</taxon>
    </lineage>
</organism>
<dbReference type="KEGG" id="mzt:108721741"/>
<proteinExistence type="predicted"/>
<dbReference type="GO" id="GO:0003677">
    <property type="term" value="F:DNA binding"/>
    <property type="evidence" value="ECO:0007669"/>
    <property type="project" value="UniProtKB-UniRule"/>
</dbReference>
<keyword evidence="4 5" id="KW-0238">DNA-binding</keyword>
<dbReference type="OrthoDB" id="7312725at2759"/>
<evidence type="ECO:0000313" key="7">
    <source>
        <dbReference type="EMBL" id="KYQ56482.1"/>
    </source>
</evidence>
<protein>
    <recommendedName>
        <fullName evidence="6">THAP-type domain-containing protein</fullName>
    </recommendedName>
</protein>
<dbReference type="InterPro" id="IPR038441">
    <property type="entry name" value="THAP_Znf_sf"/>
</dbReference>
<dbReference type="PROSITE" id="PS50950">
    <property type="entry name" value="ZF_THAP"/>
    <property type="match status" value="1"/>
</dbReference>
<dbReference type="Gene3D" id="6.20.210.20">
    <property type="entry name" value="THAP domain"/>
    <property type="match status" value="1"/>
</dbReference>
<dbReference type="InterPro" id="IPR052224">
    <property type="entry name" value="THAP_domain_protein"/>
</dbReference>